<feature type="compositionally biased region" description="Basic and acidic residues" evidence="2">
    <location>
        <begin position="481"/>
        <end position="496"/>
    </location>
</feature>
<dbReference type="EMBL" id="QKXC01000079">
    <property type="protein sequence ID" value="RBR23217.1"/>
    <property type="molecule type" value="Genomic_DNA"/>
</dbReference>
<proteinExistence type="predicted"/>
<feature type="region of interest" description="Disordered" evidence="2">
    <location>
        <begin position="1"/>
        <end position="117"/>
    </location>
</feature>
<comment type="caution">
    <text evidence="3">The sequence shown here is derived from an EMBL/GenBank/DDBJ whole genome shotgun (WGS) entry which is preliminary data.</text>
</comment>
<feature type="compositionally biased region" description="Polar residues" evidence="2">
    <location>
        <begin position="449"/>
        <end position="477"/>
    </location>
</feature>
<feature type="compositionally biased region" description="Polar residues" evidence="2">
    <location>
        <begin position="369"/>
        <end position="384"/>
    </location>
</feature>
<accession>A0A366S1K4</accession>
<evidence type="ECO:0000313" key="3">
    <source>
        <dbReference type="EMBL" id="RBR23217.1"/>
    </source>
</evidence>
<feature type="compositionally biased region" description="Basic and acidic residues" evidence="2">
    <location>
        <begin position="537"/>
        <end position="547"/>
    </location>
</feature>
<evidence type="ECO:0000256" key="2">
    <source>
        <dbReference type="SAM" id="MobiDB-lite"/>
    </source>
</evidence>
<keyword evidence="4" id="KW-1185">Reference proteome</keyword>
<dbReference type="RefSeq" id="XP_031017808.1">
    <property type="nucleotide sequence ID" value="XM_031158108.1"/>
</dbReference>
<feature type="region of interest" description="Disordered" evidence="2">
    <location>
        <begin position="344"/>
        <end position="390"/>
    </location>
</feature>
<feature type="coiled-coil region" evidence="1">
    <location>
        <begin position="241"/>
        <end position="275"/>
    </location>
</feature>
<dbReference type="GeneID" id="41993404"/>
<feature type="compositionally biased region" description="Low complexity" evidence="2">
    <location>
        <begin position="303"/>
        <end position="317"/>
    </location>
</feature>
<feature type="compositionally biased region" description="Basic and acidic residues" evidence="2">
    <location>
        <begin position="506"/>
        <end position="528"/>
    </location>
</feature>
<protein>
    <recommendedName>
        <fullName evidence="5">FAD-dependent oxidoreductase-like enzyme</fullName>
    </recommendedName>
</protein>
<feature type="compositionally biased region" description="Polar residues" evidence="2">
    <location>
        <begin position="402"/>
        <end position="416"/>
    </location>
</feature>
<feature type="compositionally biased region" description="Polar residues" evidence="2">
    <location>
        <begin position="107"/>
        <end position="117"/>
    </location>
</feature>
<dbReference type="Proteomes" id="UP000253153">
    <property type="component" value="Unassembled WGS sequence"/>
</dbReference>
<feature type="region of interest" description="Disordered" evidence="2">
    <location>
        <begin position="449"/>
        <end position="571"/>
    </location>
</feature>
<feature type="compositionally biased region" description="Polar residues" evidence="2">
    <location>
        <begin position="88"/>
        <end position="100"/>
    </location>
</feature>
<organism evidence="3 4">
    <name type="scientific">Fusarium coffeatum</name>
    <dbReference type="NCBI Taxonomy" id="231269"/>
    <lineage>
        <taxon>Eukaryota</taxon>
        <taxon>Fungi</taxon>
        <taxon>Dikarya</taxon>
        <taxon>Ascomycota</taxon>
        <taxon>Pezizomycotina</taxon>
        <taxon>Sordariomycetes</taxon>
        <taxon>Hypocreomycetidae</taxon>
        <taxon>Hypocreales</taxon>
        <taxon>Nectriaceae</taxon>
        <taxon>Fusarium</taxon>
        <taxon>Fusarium incarnatum-equiseti species complex</taxon>
    </lineage>
</organism>
<feature type="region of interest" description="Disordered" evidence="2">
    <location>
        <begin position="402"/>
        <end position="435"/>
    </location>
</feature>
<reference evidence="3 4" key="1">
    <citation type="submission" date="2018-06" db="EMBL/GenBank/DDBJ databases">
        <title>Fusarium incarnatum-equiseti species complex species 28.</title>
        <authorList>
            <person name="Gardiner D.M."/>
        </authorList>
    </citation>
    <scope>NUCLEOTIDE SEQUENCE [LARGE SCALE GENOMIC DNA]</scope>
    <source>
        <strain evidence="3 4">FIESC_28</strain>
    </source>
</reference>
<evidence type="ECO:0000313" key="4">
    <source>
        <dbReference type="Proteomes" id="UP000253153"/>
    </source>
</evidence>
<feature type="compositionally biased region" description="Polar residues" evidence="2">
    <location>
        <begin position="1"/>
        <end position="11"/>
    </location>
</feature>
<dbReference type="OrthoDB" id="5404651at2759"/>
<name>A0A366S1K4_9HYPO</name>
<dbReference type="AlphaFoldDB" id="A0A366S1K4"/>
<sequence length="571" mass="63824">MGSPADSSQSKRPLEGDTIFVKHPRVDPPTQPATPQEIGPQDPVQETLPSTEIPNSPIDPNESFSTQVNEERPQLTVIPSSLTPPPSTQVNNSQHASQPGPSKRKFSASQQSTLCSPPATIQNIIRDRAKTSGFLPPAPHQVLEASADELRVMVQSALAEQQKLKTEAAHFKLQYNLMALQADDDSKRAAVEHEMMRREVDALRNAEHTRQAKKELDSASESLQAKYLQMKSWYEGSLQEKEVLQRRLKTAKKVIKQREDEYNSLAEERDMLLNRIRENREHMQMLCSPGGIFHALAPKQRGVVVPSSQGQRGSQQQAYRTQVRDRQGEHGHGLSALLQAMSQDNNSAPSTPLHPHRPTPRHVGKHSRNAQSMSSLPTTPNNRPIGTHVGLLPSVDLVPQTEPQRYTQRQFIPTTPKSERHRRRSRESTISVDDNEELARQALESVAAAQSFTSQASHSRNRSSQGEVHDSQASQAAAQMLRRDPRQSFEVAEARRATNTPGAMEKSVRMQEKLLSHRNGDTDGDKRKFSGYYASSEETRRDQESPAKKSRVVEPLTDSQKTLGLGIQYRE</sequence>
<keyword evidence="1" id="KW-0175">Coiled coil</keyword>
<evidence type="ECO:0008006" key="5">
    <source>
        <dbReference type="Google" id="ProtNLM"/>
    </source>
</evidence>
<evidence type="ECO:0000256" key="1">
    <source>
        <dbReference type="SAM" id="Coils"/>
    </source>
</evidence>
<feature type="compositionally biased region" description="Basic residues" evidence="2">
    <location>
        <begin position="354"/>
        <end position="368"/>
    </location>
</feature>
<feature type="region of interest" description="Disordered" evidence="2">
    <location>
        <begin position="303"/>
        <end position="330"/>
    </location>
</feature>
<gene>
    <name evidence="3" type="ORF">FIESC28_03959</name>
</gene>